<gene>
    <name evidence="1" type="ORF">QYM36_002534</name>
</gene>
<keyword evidence="2" id="KW-1185">Reference proteome</keyword>
<proteinExistence type="predicted"/>
<protein>
    <submittedName>
        <fullName evidence="1">Uncharacterized protein</fullName>
    </submittedName>
</protein>
<dbReference type="Proteomes" id="UP001187531">
    <property type="component" value="Unassembled WGS sequence"/>
</dbReference>
<sequence>MDKLKGILEKEEYYMKELMVLQGSLGMIMSTASLYTYDENTITIDKDVNLTPSDNALSIDYAINIR</sequence>
<dbReference type="EMBL" id="JAVRJZ010000005">
    <property type="protein sequence ID" value="KAK2722009.1"/>
    <property type="molecule type" value="Genomic_DNA"/>
</dbReference>
<reference evidence="1" key="1">
    <citation type="submission" date="2023-07" db="EMBL/GenBank/DDBJ databases">
        <title>Chromosome-level genome assembly of Artemia franciscana.</title>
        <authorList>
            <person name="Jo E."/>
        </authorList>
    </citation>
    <scope>NUCLEOTIDE SEQUENCE</scope>
    <source>
        <tissue evidence="1">Whole body</tissue>
    </source>
</reference>
<dbReference type="AlphaFoldDB" id="A0AA88LD86"/>
<accession>A0AA88LD86</accession>
<organism evidence="1 2">
    <name type="scientific">Artemia franciscana</name>
    <name type="common">Brine shrimp</name>
    <name type="synonym">Artemia sanfranciscana</name>
    <dbReference type="NCBI Taxonomy" id="6661"/>
    <lineage>
        <taxon>Eukaryota</taxon>
        <taxon>Metazoa</taxon>
        <taxon>Ecdysozoa</taxon>
        <taxon>Arthropoda</taxon>
        <taxon>Crustacea</taxon>
        <taxon>Branchiopoda</taxon>
        <taxon>Anostraca</taxon>
        <taxon>Artemiidae</taxon>
        <taxon>Artemia</taxon>
    </lineage>
</organism>
<evidence type="ECO:0000313" key="2">
    <source>
        <dbReference type="Proteomes" id="UP001187531"/>
    </source>
</evidence>
<name>A0AA88LD86_ARTSF</name>
<evidence type="ECO:0000313" key="1">
    <source>
        <dbReference type="EMBL" id="KAK2722009.1"/>
    </source>
</evidence>
<comment type="caution">
    <text evidence="1">The sequence shown here is derived from an EMBL/GenBank/DDBJ whole genome shotgun (WGS) entry which is preliminary data.</text>
</comment>